<gene>
    <name evidence="1" type="ORF">LCL61_17535</name>
</gene>
<proteinExistence type="predicted"/>
<reference evidence="1" key="1">
    <citation type="submission" date="2023-10" db="EMBL/GenBank/DDBJ databases">
        <title>Whole genome sequencing of actinobacterial strain Amycolatopsis sp. (BCA-696) identifies the underlying plant growth-promoting genes.</title>
        <authorList>
            <person name="Gandham P."/>
            <person name="Vadla N."/>
            <person name="Saji A."/>
            <person name="Srinivas V."/>
            <person name="Ruperao P."/>
            <person name="Selvanayagam S."/>
            <person name="Saxena R.K."/>
            <person name="Rathore A."/>
            <person name="Gopalakrishnan S."/>
            <person name="Thakur V."/>
        </authorList>
    </citation>
    <scope>NUCLEOTIDE SEQUENCE</scope>
    <source>
        <strain evidence="1">BCA-696</strain>
    </source>
</reference>
<evidence type="ECO:0000313" key="2">
    <source>
        <dbReference type="Proteomes" id="UP001456344"/>
    </source>
</evidence>
<protein>
    <submittedName>
        <fullName evidence="1">SsgA family sporulation/cell division regulator</fullName>
    </submittedName>
</protein>
<sequence>MDLEMVLATTRANLAFDVDDPWAVTLTVRTGDDNWVPWVFARSLLTDAMVAGGATLDPVGDGDVQITAHGSHVLVELDSPSGHAILRLPRADVDRLLDEAEQLVPEGSEVLDLDVELALLAGEDA</sequence>
<accession>A0ACD5BDI9</accession>
<keyword evidence="2" id="KW-1185">Reference proteome</keyword>
<name>A0ACD5BDI9_9PSEU</name>
<organism evidence="1 2">
    <name type="scientific">Amycolatopsis coloradensis</name>
    <dbReference type="NCBI Taxonomy" id="76021"/>
    <lineage>
        <taxon>Bacteria</taxon>
        <taxon>Bacillati</taxon>
        <taxon>Actinomycetota</taxon>
        <taxon>Actinomycetes</taxon>
        <taxon>Pseudonocardiales</taxon>
        <taxon>Pseudonocardiaceae</taxon>
        <taxon>Amycolatopsis</taxon>
    </lineage>
</organism>
<dbReference type="Proteomes" id="UP001456344">
    <property type="component" value="Chromosome"/>
</dbReference>
<evidence type="ECO:0000313" key="1">
    <source>
        <dbReference type="EMBL" id="WYW17354.1"/>
    </source>
</evidence>
<dbReference type="EMBL" id="CP150484">
    <property type="protein sequence ID" value="WYW17354.1"/>
    <property type="molecule type" value="Genomic_DNA"/>
</dbReference>